<dbReference type="SUPFAM" id="SSF46785">
    <property type="entry name" value="Winged helix' DNA-binding domain"/>
    <property type="match status" value="1"/>
</dbReference>
<accession>A0A7W9GL06</accession>
<evidence type="ECO:0000256" key="1">
    <source>
        <dbReference type="ARBA" id="ARBA00006479"/>
    </source>
</evidence>
<dbReference type="PANTHER" id="PTHR18964">
    <property type="entry name" value="ROK (REPRESSOR, ORF, KINASE) FAMILY"/>
    <property type="match status" value="1"/>
</dbReference>
<dbReference type="Gene3D" id="3.30.420.40">
    <property type="match status" value="2"/>
</dbReference>
<dbReference type="InterPro" id="IPR000600">
    <property type="entry name" value="ROK"/>
</dbReference>
<dbReference type="InterPro" id="IPR036388">
    <property type="entry name" value="WH-like_DNA-bd_sf"/>
</dbReference>
<dbReference type="Pfam" id="PF00480">
    <property type="entry name" value="ROK"/>
    <property type="match status" value="1"/>
</dbReference>
<name>A0A7W9GL06_9ACTN</name>
<dbReference type="Pfam" id="PF13412">
    <property type="entry name" value="HTH_24"/>
    <property type="match status" value="1"/>
</dbReference>
<dbReference type="Proteomes" id="UP000542813">
    <property type="component" value="Unassembled WGS sequence"/>
</dbReference>
<keyword evidence="3" id="KW-1185">Reference proteome</keyword>
<keyword evidence="2" id="KW-0808">Transferase</keyword>
<dbReference type="EMBL" id="JACHMM010000001">
    <property type="protein sequence ID" value="MBB5785709.1"/>
    <property type="molecule type" value="Genomic_DNA"/>
</dbReference>
<sequence length="417" mass="43193">MVKVTPPGDTAAGSPSVLRRLNLAHVLRVIRSEGPMPRSDVVRASGISKPTVNEVVETLLAEGLITESLDGGTDRPRRPGPRARLLQFNARRRLVVGVDVESSRILALLSDLDGTILGSARRPTPHGGRQDEVVRAVRQTVRDVVAQAEIDWSAVRAVVVGTPGIVDRESGTVRLVPQLSGWEGRPLARLLSDALAAPVLLEHDVHLAVIGEYWRGEAAGLRNAAYVQIDVGVGMGFLIDGTVYAGADGAAGEVGYLPVVRDLPTTAAAAGLGPFEAAAGATAFSAFAAEAIARGDETSLRPVDGGEVSASSVLAAAHDGDRTAAGIVDAVLGHLARGLASIAAVLNPQIVVLGGEVGEQLGAYVPWLQQQLDAAVPAPPRVHVTSLEDQAIALGAVRRGIDTVEAQIFDQIGAATG</sequence>
<dbReference type="SUPFAM" id="SSF53067">
    <property type="entry name" value="Actin-like ATPase domain"/>
    <property type="match status" value="1"/>
</dbReference>
<protein>
    <submittedName>
        <fullName evidence="2">Putative NBD/HSP70 family sugar kinase</fullName>
    </submittedName>
</protein>
<dbReference type="Gene3D" id="1.10.10.10">
    <property type="entry name" value="Winged helix-like DNA-binding domain superfamily/Winged helix DNA-binding domain"/>
    <property type="match status" value="1"/>
</dbReference>
<gene>
    <name evidence="2" type="ORF">HD601_000284</name>
</gene>
<reference evidence="2 3" key="1">
    <citation type="submission" date="2020-08" db="EMBL/GenBank/DDBJ databases">
        <title>Sequencing the genomes of 1000 actinobacteria strains.</title>
        <authorList>
            <person name="Klenk H.-P."/>
        </authorList>
    </citation>
    <scope>NUCLEOTIDE SEQUENCE [LARGE SCALE GENOMIC DNA]</scope>
    <source>
        <strain evidence="2 3">DSM 102122</strain>
    </source>
</reference>
<comment type="similarity">
    <text evidence="1">Belongs to the ROK (NagC/XylR) family.</text>
</comment>
<keyword evidence="2" id="KW-0418">Kinase</keyword>
<dbReference type="AlphaFoldDB" id="A0A7W9GL06"/>
<organism evidence="2 3">
    <name type="scientific">Jiangella mangrovi</name>
    <dbReference type="NCBI Taxonomy" id="1524084"/>
    <lineage>
        <taxon>Bacteria</taxon>
        <taxon>Bacillati</taxon>
        <taxon>Actinomycetota</taxon>
        <taxon>Actinomycetes</taxon>
        <taxon>Jiangellales</taxon>
        <taxon>Jiangellaceae</taxon>
        <taxon>Jiangella</taxon>
    </lineage>
</organism>
<dbReference type="GO" id="GO:0016301">
    <property type="term" value="F:kinase activity"/>
    <property type="evidence" value="ECO:0007669"/>
    <property type="project" value="UniProtKB-KW"/>
</dbReference>
<evidence type="ECO:0000313" key="2">
    <source>
        <dbReference type="EMBL" id="MBB5785709.1"/>
    </source>
</evidence>
<dbReference type="InterPro" id="IPR043129">
    <property type="entry name" value="ATPase_NBD"/>
</dbReference>
<evidence type="ECO:0000313" key="3">
    <source>
        <dbReference type="Proteomes" id="UP000542813"/>
    </source>
</evidence>
<dbReference type="CDD" id="cd23763">
    <property type="entry name" value="ASKHA_ATPase_ROK"/>
    <property type="match status" value="1"/>
</dbReference>
<comment type="caution">
    <text evidence="2">The sequence shown here is derived from an EMBL/GenBank/DDBJ whole genome shotgun (WGS) entry which is preliminary data.</text>
</comment>
<dbReference type="InterPro" id="IPR036390">
    <property type="entry name" value="WH_DNA-bd_sf"/>
</dbReference>
<proteinExistence type="inferred from homology"/>
<dbReference type="PANTHER" id="PTHR18964:SF149">
    <property type="entry name" value="BIFUNCTIONAL UDP-N-ACETYLGLUCOSAMINE 2-EPIMERASE_N-ACETYLMANNOSAMINE KINASE"/>
    <property type="match status" value="1"/>
</dbReference>